<keyword evidence="3 4" id="KW-0732">Signal</keyword>
<dbReference type="InterPro" id="IPR039809">
    <property type="entry name" value="Chemokine_b/g/d"/>
</dbReference>
<evidence type="ECO:0000313" key="7">
    <source>
        <dbReference type="RefSeq" id="XP_015264626.1"/>
    </source>
</evidence>
<evidence type="ECO:0000259" key="5">
    <source>
        <dbReference type="SMART" id="SM00199"/>
    </source>
</evidence>
<proteinExistence type="predicted"/>
<dbReference type="InterPro" id="IPR036048">
    <property type="entry name" value="Interleukin_8-like_sf"/>
</dbReference>
<protein>
    <submittedName>
        <fullName evidence="7">C-C motif chemokine 4-like</fullName>
    </submittedName>
</protein>
<organism evidence="6 7">
    <name type="scientific">Gekko japonicus</name>
    <name type="common">Schlegel's Japanese gecko</name>
    <dbReference type="NCBI Taxonomy" id="146911"/>
    <lineage>
        <taxon>Eukaryota</taxon>
        <taxon>Metazoa</taxon>
        <taxon>Chordata</taxon>
        <taxon>Craniata</taxon>
        <taxon>Vertebrata</taxon>
        <taxon>Euteleostomi</taxon>
        <taxon>Lepidosauria</taxon>
        <taxon>Squamata</taxon>
        <taxon>Bifurcata</taxon>
        <taxon>Gekkota</taxon>
        <taxon>Gekkonidae</taxon>
        <taxon>Gekkoninae</taxon>
        <taxon>Gekko</taxon>
    </lineage>
</organism>
<dbReference type="SUPFAM" id="SSF54117">
    <property type="entry name" value="Interleukin 8-like chemokines"/>
    <property type="match status" value="1"/>
</dbReference>
<gene>
    <name evidence="7" type="primary">LOC107108660</name>
</gene>
<feature type="chain" id="PRO_5045118810" evidence="4">
    <location>
        <begin position="20"/>
        <end position="92"/>
    </location>
</feature>
<keyword evidence="6" id="KW-1185">Reference proteome</keyword>
<evidence type="ECO:0000256" key="1">
    <source>
        <dbReference type="ARBA" id="ARBA00022500"/>
    </source>
</evidence>
<dbReference type="PANTHER" id="PTHR12015:SF103">
    <property type="entry name" value="C-C MOTIF CHEMOKINE 4-RELATED"/>
    <property type="match status" value="1"/>
</dbReference>
<dbReference type="Pfam" id="PF00048">
    <property type="entry name" value="IL8"/>
    <property type="match status" value="1"/>
</dbReference>
<evidence type="ECO:0000313" key="6">
    <source>
        <dbReference type="Proteomes" id="UP000694871"/>
    </source>
</evidence>
<dbReference type="RefSeq" id="XP_015264626.1">
    <property type="nucleotide sequence ID" value="XM_015409140.1"/>
</dbReference>
<name>A0ABM1JT39_GEKJA</name>
<dbReference type="Proteomes" id="UP000694871">
    <property type="component" value="Unplaced"/>
</dbReference>
<dbReference type="Gene3D" id="2.40.50.40">
    <property type="match status" value="1"/>
</dbReference>
<dbReference type="InterPro" id="IPR001811">
    <property type="entry name" value="Chemokine_IL8-like_dom"/>
</dbReference>
<dbReference type="CDD" id="cd00272">
    <property type="entry name" value="Chemokine_CC"/>
    <property type="match status" value="1"/>
</dbReference>
<evidence type="ECO:0000256" key="3">
    <source>
        <dbReference type="ARBA" id="ARBA00022729"/>
    </source>
</evidence>
<accession>A0ABM1JT39</accession>
<sequence length="92" mass="10281">MKVYASICAMVLLFHLAVCAHIIGPEGADPPISCCFSYSSKKIPFNLLGNYYRTSERCSSPATVFITKKGREICANPAERWVQDHVSRLEQN</sequence>
<feature type="domain" description="Chemokine interleukin-8-like" evidence="5">
    <location>
        <begin position="31"/>
        <end position="89"/>
    </location>
</feature>
<dbReference type="GeneID" id="107108660"/>
<keyword evidence="1" id="KW-0145">Chemotaxis</keyword>
<evidence type="ECO:0000256" key="2">
    <source>
        <dbReference type="ARBA" id="ARBA00022514"/>
    </source>
</evidence>
<feature type="signal peptide" evidence="4">
    <location>
        <begin position="1"/>
        <end position="19"/>
    </location>
</feature>
<dbReference type="PANTHER" id="PTHR12015">
    <property type="entry name" value="SMALL INDUCIBLE CYTOKINE A"/>
    <property type="match status" value="1"/>
</dbReference>
<dbReference type="SMART" id="SM00199">
    <property type="entry name" value="SCY"/>
    <property type="match status" value="1"/>
</dbReference>
<evidence type="ECO:0000256" key="4">
    <source>
        <dbReference type="SAM" id="SignalP"/>
    </source>
</evidence>
<keyword evidence="2" id="KW-0202">Cytokine</keyword>
<reference evidence="7" key="1">
    <citation type="submission" date="2025-08" db="UniProtKB">
        <authorList>
            <consortium name="RefSeq"/>
        </authorList>
    </citation>
    <scope>IDENTIFICATION</scope>
</reference>